<dbReference type="EMBL" id="CP007536">
    <property type="protein sequence ID" value="AIC17224.1"/>
    <property type="molecule type" value="Genomic_DNA"/>
</dbReference>
<dbReference type="AlphaFoldDB" id="A0A060HL26"/>
<dbReference type="HOGENOM" id="CLU_1840653_0_0_2"/>
<dbReference type="OrthoDB" id="377426at2157"/>
<dbReference type="KEGG" id="nvn:NVIE_029460"/>
<reference evidence="1 2" key="1">
    <citation type="journal article" date="2014" name="Int. J. Syst. Evol. Microbiol.">
        <title>Nitrososphaera viennensis gen. nov., sp. nov., an aerobic and mesophilic, ammonia-oxidizing archaeon from soil and a member of the archaeal phylum Thaumarchaeota.</title>
        <authorList>
            <person name="Stieglmeier M."/>
            <person name="Klingl A."/>
            <person name="Alves R.J."/>
            <person name="Rittmann S.K."/>
            <person name="Melcher M."/>
            <person name="Leisch N."/>
            <person name="Schleper C."/>
        </authorList>
    </citation>
    <scope>NUCLEOTIDE SEQUENCE [LARGE SCALE GENOMIC DNA]</scope>
    <source>
        <strain evidence="1">EN76</strain>
    </source>
</reference>
<keyword evidence="2" id="KW-1185">Reference proteome</keyword>
<dbReference type="Proteomes" id="UP000027093">
    <property type="component" value="Chromosome"/>
</dbReference>
<proteinExistence type="predicted"/>
<dbReference type="STRING" id="926571.NVIE_029460"/>
<name>A0A060HL26_9ARCH</name>
<dbReference type="RefSeq" id="WP_075055825.1">
    <property type="nucleotide sequence ID" value="NZ_CP007536.1"/>
</dbReference>
<protein>
    <submittedName>
        <fullName evidence="1">Uncharacterized protein</fullName>
    </submittedName>
</protein>
<evidence type="ECO:0000313" key="2">
    <source>
        <dbReference type="Proteomes" id="UP000027093"/>
    </source>
</evidence>
<accession>A0A060HL26</accession>
<evidence type="ECO:0000313" key="1">
    <source>
        <dbReference type="EMBL" id="AIC17224.1"/>
    </source>
</evidence>
<dbReference type="GeneID" id="74948182"/>
<sequence length="139" mass="14622">MMIARLKATAAVAAAAVVATAGIIVVAFGDIPYRMQDGKIISIAGQVVCLPHKQGLFGGATTAECTPGFKGSGGRHYALSNIEQLSGDEPTLLRSEFTNAQFRISGVFSYGATEQYRIYDIAGTIKIDSVLPISPTDKP</sequence>
<organism evidence="1 2">
    <name type="scientific">Nitrososphaera viennensis EN76</name>
    <dbReference type="NCBI Taxonomy" id="926571"/>
    <lineage>
        <taxon>Archaea</taxon>
        <taxon>Nitrososphaerota</taxon>
        <taxon>Nitrososphaeria</taxon>
        <taxon>Nitrososphaerales</taxon>
        <taxon>Nitrososphaeraceae</taxon>
        <taxon>Nitrososphaera</taxon>
    </lineage>
</organism>
<gene>
    <name evidence="1" type="ORF">NVIE_029460</name>
</gene>